<proteinExistence type="predicted"/>
<organism evidence="1 2">
    <name type="scientific">Micromonospora thermarum</name>
    <dbReference type="NCBI Taxonomy" id="2720024"/>
    <lineage>
        <taxon>Bacteria</taxon>
        <taxon>Bacillati</taxon>
        <taxon>Actinomycetota</taxon>
        <taxon>Actinomycetes</taxon>
        <taxon>Micromonosporales</taxon>
        <taxon>Micromonosporaceae</taxon>
        <taxon>Micromonospora</taxon>
    </lineage>
</organism>
<comment type="caution">
    <text evidence="1">The sequence shown here is derived from an EMBL/GenBank/DDBJ whole genome shotgun (WGS) entry which is preliminary data.</text>
</comment>
<keyword evidence="2" id="KW-1185">Reference proteome</keyword>
<evidence type="ECO:0000313" key="2">
    <source>
        <dbReference type="Proteomes" id="UP000783871"/>
    </source>
</evidence>
<dbReference type="Proteomes" id="UP000783871">
    <property type="component" value="Unassembled WGS sequence"/>
</dbReference>
<name>A0ABX0Z1P1_9ACTN</name>
<dbReference type="RefSeq" id="WP_167999488.1">
    <property type="nucleotide sequence ID" value="NZ_JAATEO010000003.1"/>
</dbReference>
<evidence type="ECO:0000313" key="1">
    <source>
        <dbReference type="EMBL" id="NJP31057.1"/>
    </source>
</evidence>
<sequence length="236" mass="25434">MWQNPNQSHQGPLTLPVAVDSAAVLPGRTLQLDTLELGADRVVLRYRACPGFSVAELREHGRRSYAWQAFLEDDLGTDYFYGFSTGGFSTDEPITTGDRSTNIPVPSGARFLALSIYTARLPEQPYGRPVLAVFLPVQPSGTAETLGAAAETLPAAAEELEYYRSARRAGLRSLLRSIARGADILEPPAGVVAEGHQRAWLHALAAHGLIERHAGRWRVTSSGEAAVDAANVYPLG</sequence>
<accession>A0ABX0Z1P1</accession>
<dbReference type="EMBL" id="JAATEO010000003">
    <property type="protein sequence ID" value="NJP31057.1"/>
    <property type="molecule type" value="Genomic_DNA"/>
</dbReference>
<gene>
    <name evidence="1" type="ORF">HCJ94_03420</name>
</gene>
<reference evidence="1 2" key="1">
    <citation type="submission" date="2020-03" db="EMBL/GenBank/DDBJ databases">
        <title>WGS of actinomycetes isolated from Thailand.</title>
        <authorList>
            <person name="Thawai C."/>
        </authorList>
    </citation>
    <scope>NUCLEOTIDE SEQUENCE [LARGE SCALE GENOMIC DNA]</scope>
    <source>
        <strain evidence="1 2">HSS6-12</strain>
    </source>
</reference>
<protein>
    <submittedName>
        <fullName evidence="1">Uncharacterized protein</fullName>
    </submittedName>
</protein>